<gene>
    <name evidence="1" type="ORF">CPSG_10167</name>
</gene>
<dbReference type="Proteomes" id="UP000002497">
    <property type="component" value="Unassembled WGS sequence"/>
</dbReference>
<name>E9DK18_COCPS</name>
<dbReference type="VEuPathDB" id="FungiDB:CPSG_10167"/>
<evidence type="ECO:0000313" key="1">
    <source>
        <dbReference type="EMBL" id="EFW13252.1"/>
    </source>
</evidence>
<reference evidence="2" key="2">
    <citation type="submission" date="2010-03" db="EMBL/GenBank/DDBJ databases">
        <title>The genome sequence of Coccidioides posadasii strain Silveira.</title>
        <authorList>
            <consortium name="The Broad Institute Genome Sequencing Center for Infectious Disease"/>
            <person name="Neafsey D."/>
            <person name="Orbach M."/>
            <person name="Henn M.R."/>
            <person name="Cole G.T."/>
            <person name="Galgiani J."/>
            <person name="Gardner M.J."/>
            <person name="Kirkland T.N."/>
            <person name="Taylor J.W."/>
            <person name="Young S.K."/>
            <person name="Zeng Q."/>
            <person name="Koehrsen M."/>
            <person name="Alvarado L."/>
            <person name="Berlin A."/>
            <person name="Borenstein D."/>
            <person name="Chapman S.B."/>
            <person name="Chen Z."/>
            <person name="Engels R."/>
            <person name="Freedman E."/>
            <person name="Gellesch M."/>
            <person name="Goldberg J."/>
            <person name="Griggs A."/>
            <person name="Gujja S."/>
            <person name="Heilman E."/>
            <person name="Heiman D."/>
            <person name="Howarth C."/>
            <person name="Jen D."/>
            <person name="Larson L."/>
            <person name="Mehta T."/>
            <person name="Neiman D."/>
            <person name="Park D."/>
            <person name="Pearson M."/>
            <person name="Richards J."/>
            <person name="Roberts A."/>
            <person name="Saif S."/>
            <person name="Shea T."/>
            <person name="Shenoy N."/>
            <person name="Sisk P."/>
            <person name="Stolte C."/>
            <person name="Sykes S."/>
            <person name="Walk T."/>
            <person name="White J."/>
            <person name="Yandava C."/>
            <person name="Haas B."/>
            <person name="Nusbaum C."/>
            <person name="Birren B."/>
        </authorList>
    </citation>
    <scope>NUCLEOTIDE SEQUENCE [LARGE SCALE GENOMIC DNA]</scope>
    <source>
        <strain evidence="2">RMSCC 757 / Silveira</strain>
    </source>
</reference>
<sequence>MEQSGYDTSNLAKTAWEGGQRYGASNGVSQQERYLPPAVAPAETAFLRSKLRLNGGGDQAMRLFLFPSTVHDDNSNTKPPTMKPSPRLTNLPPATNLFSAHNPAHHHHLLLHHHHHHHHHPPSSMPIVLPAPTARLCRSPVRSELIP</sequence>
<reference evidence="2" key="1">
    <citation type="journal article" date="2010" name="Genome Res.">
        <title>Population genomic sequencing of Coccidioides fungi reveals recent hybridization and transposon control.</title>
        <authorList>
            <person name="Neafsey D.E."/>
            <person name="Barker B.M."/>
            <person name="Sharpton T.J."/>
            <person name="Stajich J.E."/>
            <person name="Park D.J."/>
            <person name="Whiston E."/>
            <person name="Hung C.-Y."/>
            <person name="McMahan C."/>
            <person name="White J."/>
            <person name="Sykes S."/>
            <person name="Heiman D."/>
            <person name="Young S."/>
            <person name="Zeng Q."/>
            <person name="Abouelleil A."/>
            <person name="Aftuck L."/>
            <person name="Bessette D."/>
            <person name="Brown A."/>
            <person name="FitzGerald M."/>
            <person name="Lui A."/>
            <person name="Macdonald J.P."/>
            <person name="Priest M."/>
            <person name="Orbach M.J."/>
            <person name="Galgiani J.N."/>
            <person name="Kirkland T.N."/>
            <person name="Cole G.T."/>
            <person name="Birren B.W."/>
            <person name="Henn M.R."/>
            <person name="Taylor J.W."/>
            <person name="Rounsley S.D."/>
        </authorList>
    </citation>
    <scope>NUCLEOTIDE SEQUENCE [LARGE SCALE GENOMIC DNA]</scope>
    <source>
        <strain evidence="2">RMSCC 757 / Silveira</strain>
    </source>
</reference>
<dbReference type="EMBL" id="GL636527">
    <property type="protein sequence ID" value="EFW13252.1"/>
    <property type="molecule type" value="Genomic_DNA"/>
</dbReference>
<dbReference type="HOGENOM" id="CLU_1767887_0_0_1"/>
<evidence type="ECO:0000313" key="2">
    <source>
        <dbReference type="Proteomes" id="UP000002497"/>
    </source>
</evidence>
<protein>
    <submittedName>
        <fullName evidence="1">Predicted protein</fullName>
    </submittedName>
</protein>
<keyword evidence="2" id="KW-1185">Reference proteome</keyword>
<organism evidence="2">
    <name type="scientific">Coccidioides posadasii (strain RMSCC 757 / Silveira)</name>
    <name type="common">Valley fever fungus</name>
    <dbReference type="NCBI Taxonomy" id="443226"/>
    <lineage>
        <taxon>Eukaryota</taxon>
        <taxon>Fungi</taxon>
        <taxon>Dikarya</taxon>
        <taxon>Ascomycota</taxon>
        <taxon>Pezizomycotina</taxon>
        <taxon>Eurotiomycetes</taxon>
        <taxon>Eurotiomycetidae</taxon>
        <taxon>Onygenales</taxon>
        <taxon>Onygenaceae</taxon>
        <taxon>Coccidioides</taxon>
    </lineage>
</organism>
<accession>E9DK18</accession>
<dbReference type="AlphaFoldDB" id="E9DK18"/>
<proteinExistence type="predicted"/>